<comment type="caution">
    <text evidence="2">The sequence shown here is derived from an EMBL/GenBank/DDBJ whole genome shotgun (WGS) entry which is preliminary data.</text>
</comment>
<accession>A0A842ICN3</accession>
<evidence type="ECO:0000313" key="3">
    <source>
        <dbReference type="Proteomes" id="UP000555411"/>
    </source>
</evidence>
<dbReference type="EMBL" id="JACLQD010000006">
    <property type="protein sequence ID" value="MBC2837371.1"/>
    <property type="molecule type" value="Genomic_DNA"/>
</dbReference>
<dbReference type="AlphaFoldDB" id="A0A842ICN3"/>
<sequence length="141" mass="14159">MKDFTLIGRIGLVALCGLYTAAAGTVVLADEPEVELQAMPVGSEDGVAIDVGTGGDEGGAVIEDSGEAVDGAVDGGPTEEWIDDVEFIPQEDGQIFMALPLPAAPVGGAKDAPVAAQSEGGDDMTGNCLAPVRVGARMVCK</sequence>
<reference evidence="2 3" key="1">
    <citation type="journal article" date="2017" name="Int. J. Syst. Evol. Microbiol.">
        <title>Gemmobacter straminiformis sp. nov., isolated from an artificial fountain.</title>
        <authorList>
            <person name="Kang J.Y."/>
            <person name="Kim M.J."/>
            <person name="Chun J."/>
            <person name="Son K.P."/>
            <person name="Jahng K.Y."/>
        </authorList>
    </citation>
    <scope>NUCLEOTIDE SEQUENCE [LARGE SCALE GENOMIC DNA]</scope>
    <source>
        <strain evidence="2 3">CAM-8</strain>
    </source>
</reference>
<proteinExistence type="predicted"/>
<organism evidence="2 3">
    <name type="scientific">Paragemmobacter straminiformis</name>
    <dbReference type="NCBI Taxonomy" id="2045119"/>
    <lineage>
        <taxon>Bacteria</taxon>
        <taxon>Pseudomonadati</taxon>
        <taxon>Pseudomonadota</taxon>
        <taxon>Alphaproteobacteria</taxon>
        <taxon>Rhodobacterales</taxon>
        <taxon>Paracoccaceae</taxon>
        <taxon>Paragemmobacter</taxon>
    </lineage>
</organism>
<feature type="signal peptide" evidence="1">
    <location>
        <begin position="1"/>
        <end position="29"/>
    </location>
</feature>
<evidence type="ECO:0000256" key="1">
    <source>
        <dbReference type="SAM" id="SignalP"/>
    </source>
</evidence>
<dbReference type="RefSeq" id="WP_185798989.1">
    <property type="nucleotide sequence ID" value="NZ_JACLQD010000006.1"/>
</dbReference>
<dbReference type="Proteomes" id="UP000555411">
    <property type="component" value="Unassembled WGS sequence"/>
</dbReference>
<keyword evidence="1" id="KW-0732">Signal</keyword>
<name>A0A842ICN3_9RHOB</name>
<gene>
    <name evidence="2" type="ORF">H7F16_17770</name>
</gene>
<keyword evidence="3" id="KW-1185">Reference proteome</keyword>
<evidence type="ECO:0000313" key="2">
    <source>
        <dbReference type="EMBL" id="MBC2837371.1"/>
    </source>
</evidence>
<feature type="chain" id="PRO_5032896950" evidence="1">
    <location>
        <begin position="30"/>
        <end position="141"/>
    </location>
</feature>
<protein>
    <submittedName>
        <fullName evidence="2">Uncharacterized protein</fullName>
    </submittedName>
</protein>